<sequence>MLSTLSSRLGDWNPQLLRELQTHLRSRHLVFAAASSLVVQILFYLYGENLLITYRPGYAGSINRYCRPINLKAHIVPQHPDHCLDAAGNFVTNYELWWLDLFVAGCVIGSIAAIGIGVYAIVNDIAREERRGTLDLVRLSPQSATGFFIGKLLGVPAGLYACLLLSLPLHLYAGLAARIPLLSILGFYATTIVAFAFFFTGALLLGLSGQLGSHFRAWAGSTIVIFFLAIASLFHASSYLTDSPFDWLPLFSPTAVLPYLVGKTPHSLDTIGSFHIKDAAQLNWYGQEWWATGTGAIAFSVIR</sequence>
<comment type="caution">
    <text evidence="2">The sequence shown here is derived from an EMBL/GenBank/DDBJ whole genome shotgun (WGS) entry which is preliminary data.</text>
</comment>
<proteinExistence type="predicted"/>
<dbReference type="STRING" id="582515.KR51_00010640"/>
<dbReference type="InParanoid" id="U5DNS3"/>
<gene>
    <name evidence="2" type="ORF">KR51_00010640</name>
</gene>
<evidence type="ECO:0008006" key="4">
    <source>
        <dbReference type="Google" id="ProtNLM"/>
    </source>
</evidence>
<keyword evidence="1" id="KW-1133">Transmembrane helix</keyword>
<feature type="non-terminal residue" evidence="2">
    <location>
        <position position="303"/>
    </location>
</feature>
<organism evidence="2 3">
    <name type="scientific">Rubidibacter lacunae KORDI 51-2</name>
    <dbReference type="NCBI Taxonomy" id="582515"/>
    <lineage>
        <taxon>Bacteria</taxon>
        <taxon>Bacillati</taxon>
        <taxon>Cyanobacteriota</taxon>
        <taxon>Cyanophyceae</taxon>
        <taxon>Oscillatoriophycideae</taxon>
        <taxon>Chroococcales</taxon>
        <taxon>Aphanothecaceae</taxon>
        <taxon>Rubidibacter</taxon>
    </lineage>
</organism>
<dbReference type="Proteomes" id="UP000016960">
    <property type="component" value="Unassembled WGS sequence"/>
</dbReference>
<protein>
    <recommendedName>
        <fullName evidence="4">ABC transporter permease</fullName>
    </recommendedName>
</protein>
<feature type="transmembrane region" description="Helical" evidence="1">
    <location>
        <begin position="179"/>
        <end position="205"/>
    </location>
</feature>
<dbReference type="EMBL" id="ASSJ01000029">
    <property type="protein sequence ID" value="ERN42254.1"/>
    <property type="molecule type" value="Genomic_DNA"/>
</dbReference>
<dbReference type="AlphaFoldDB" id="U5DNS3"/>
<feature type="transmembrane region" description="Helical" evidence="1">
    <location>
        <begin position="28"/>
        <end position="46"/>
    </location>
</feature>
<feature type="transmembrane region" description="Helical" evidence="1">
    <location>
        <begin position="143"/>
        <end position="167"/>
    </location>
</feature>
<evidence type="ECO:0000313" key="2">
    <source>
        <dbReference type="EMBL" id="ERN42254.1"/>
    </source>
</evidence>
<accession>U5DNS3</accession>
<evidence type="ECO:0000313" key="3">
    <source>
        <dbReference type="Proteomes" id="UP000016960"/>
    </source>
</evidence>
<dbReference type="eggNOG" id="COG1668">
    <property type="taxonomic scope" value="Bacteria"/>
</dbReference>
<keyword evidence="1" id="KW-0812">Transmembrane</keyword>
<keyword evidence="3" id="KW-1185">Reference proteome</keyword>
<evidence type="ECO:0000256" key="1">
    <source>
        <dbReference type="SAM" id="Phobius"/>
    </source>
</evidence>
<feature type="transmembrane region" description="Helical" evidence="1">
    <location>
        <begin position="217"/>
        <end position="240"/>
    </location>
</feature>
<name>U5DNS3_9CHRO</name>
<keyword evidence="1" id="KW-0472">Membrane</keyword>
<reference evidence="2 3" key="1">
    <citation type="submission" date="2013-05" db="EMBL/GenBank/DDBJ databases">
        <title>Draft genome sequence of Rubidibacter lacunae KORDI 51-2.</title>
        <authorList>
            <person name="Choi D.H."/>
            <person name="Noh J.H."/>
            <person name="Kwon K.-K."/>
            <person name="Lee J.-H."/>
            <person name="Ryu J.-Y."/>
        </authorList>
    </citation>
    <scope>NUCLEOTIDE SEQUENCE [LARGE SCALE GENOMIC DNA]</scope>
    <source>
        <strain evidence="2 3">KORDI 51-2</strain>
    </source>
</reference>
<feature type="transmembrane region" description="Helical" evidence="1">
    <location>
        <begin position="101"/>
        <end position="122"/>
    </location>
</feature>